<organism evidence="2 3">
    <name type="scientific">Sorangium atrum</name>
    <dbReference type="NCBI Taxonomy" id="2995308"/>
    <lineage>
        <taxon>Bacteria</taxon>
        <taxon>Pseudomonadati</taxon>
        <taxon>Myxococcota</taxon>
        <taxon>Polyangia</taxon>
        <taxon>Polyangiales</taxon>
        <taxon>Polyangiaceae</taxon>
        <taxon>Sorangium</taxon>
    </lineage>
</organism>
<dbReference type="RefSeq" id="WP_272096517.1">
    <property type="nucleotide sequence ID" value="NZ_JAQNDK010000002.1"/>
</dbReference>
<protein>
    <submittedName>
        <fullName evidence="2">Glutathione S-transferase domain-containing protein</fullName>
    </submittedName>
</protein>
<gene>
    <name evidence="2" type="ORF">POL72_17410</name>
</gene>
<dbReference type="Gene3D" id="3.40.30.10">
    <property type="entry name" value="Glutaredoxin"/>
    <property type="match status" value="1"/>
</dbReference>
<dbReference type="EMBL" id="JAQNDK010000002">
    <property type="protein sequence ID" value="MDC0679526.1"/>
    <property type="molecule type" value="Genomic_DNA"/>
</dbReference>
<evidence type="ECO:0000313" key="3">
    <source>
        <dbReference type="Proteomes" id="UP001217485"/>
    </source>
</evidence>
<evidence type="ECO:0000259" key="1">
    <source>
        <dbReference type="Pfam" id="PF13409"/>
    </source>
</evidence>
<proteinExistence type="predicted"/>
<dbReference type="Pfam" id="PF13409">
    <property type="entry name" value="GST_N_2"/>
    <property type="match status" value="1"/>
</dbReference>
<dbReference type="Proteomes" id="UP001217485">
    <property type="component" value="Unassembled WGS sequence"/>
</dbReference>
<keyword evidence="3" id="KW-1185">Reference proteome</keyword>
<name>A0ABT5BZJ6_9BACT</name>
<accession>A0ABT5BZJ6</accession>
<sequence length="214" mass="23337">MSDALGELVKPVIVGRSSSHFTRVTRIFASEMGVDHSLEVVRDLMSSNAADYGGNPALKMPALRTSRGVWFGALNICRELSRQSKRAVRTVWPEDLDQPLLANAQELVVHAMATEVGLIMAGAAGAGDGSAHHAKQRKSLMNTMSWLEDNAGHALAALPPDRDLSYLEVALFCLVTHLEFRRVLPTDPYPALNGFCREFAARASAGETTYRFDP</sequence>
<dbReference type="Gene3D" id="1.20.1050.10">
    <property type="match status" value="1"/>
</dbReference>
<dbReference type="InterPro" id="IPR004045">
    <property type="entry name" value="Glutathione_S-Trfase_N"/>
</dbReference>
<feature type="domain" description="GST N-terminal" evidence="1">
    <location>
        <begin position="19"/>
        <end position="82"/>
    </location>
</feature>
<reference evidence="2 3" key="1">
    <citation type="submission" date="2023-01" db="EMBL/GenBank/DDBJ databases">
        <title>Minimal conservation of predation-associated metabolite biosynthetic gene clusters underscores biosynthetic potential of Myxococcota including descriptions for ten novel species: Archangium lansinium sp. nov., Myxococcus landrumus sp. nov., Nannocystis bai.</title>
        <authorList>
            <person name="Ahearne A."/>
            <person name="Stevens C."/>
            <person name="Dowd S."/>
        </authorList>
    </citation>
    <scope>NUCLEOTIDE SEQUENCE [LARGE SCALE GENOMIC DNA]</scope>
    <source>
        <strain evidence="2 3">WIWO2</strain>
    </source>
</reference>
<comment type="caution">
    <text evidence="2">The sequence shown here is derived from an EMBL/GenBank/DDBJ whole genome shotgun (WGS) entry which is preliminary data.</text>
</comment>
<evidence type="ECO:0000313" key="2">
    <source>
        <dbReference type="EMBL" id="MDC0679526.1"/>
    </source>
</evidence>